<feature type="compositionally biased region" description="Low complexity" evidence="1">
    <location>
        <begin position="296"/>
        <end position="311"/>
    </location>
</feature>
<comment type="caution">
    <text evidence="2">The sequence shown here is derived from an EMBL/GenBank/DDBJ whole genome shotgun (WGS) entry which is preliminary data.</text>
</comment>
<dbReference type="Proteomes" id="UP000494245">
    <property type="component" value="Unassembled WGS sequence"/>
</dbReference>
<reference evidence="2 3" key="2">
    <citation type="submission" date="2020-05" db="EMBL/GenBank/DDBJ databases">
        <title>Draft genome sequence of Desulfovibrio sp. strainFSS-1.</title>
        <authorList>
            <person name="Shimoshige H."/>
            <person name="Kobayashi H."/>
            <person name="Maekawa T."/>
        </authorList>
    </citation>
    <scope>NUCLEOTIDE SEQUENCE [LARGE SCALE GENOMIC DNA]</scope>
    <source>
        <strain evidence="2 3">SIID29052-01</strain>
    </source>
</reference>
<keyword evidence="3" id="KW-1185">Reference proteome</keyword>
<dbReference type="InterPro" id="IPR041720">
    <property type="entry name" value="FbaB-like"/>
</dbReference>
<dbReference type="NCBIfam" id="NF005556">
    <property type="entry name" value="PRK07226.1"/>
    <property type="match status" value="1"/>
</dbReference>
<feature type="region of interest" description="Disordered" evidence="1">
    <location>
        <begin position="284"/>
        <end position="324"/>
    </location>
</feature>
<accession>A0A6V8LS04</accession>
<dbReference type="SUPFAM" id="SSF51569">
    <property type="entry name" value="Aldolase"/>
    <property type="match status" value="1"/>
</dbReference>
<dbReference type="AlphaFoldDB" id="A0A6V8LS04"/>
<dbReference type="EC" id="4.1.2.56" evidence="2"/>
<evidence type="ECO:0000313" key="3">
    <source>
        <dbReference type="Proteomes" id="UP000494245"/>
    </source>
</evidence>
<dbReference type="InterPro" id="IPR013785">
    <property type="entry name" value="Aldolase_TIM"/>
</dbReference>
<protein>
    <submittedName>
        <fullName evidence="2">2-amino-4, 5-dihydroxy-6-oxo-7-(Phosphonooxy)heptanoate synthase</fullName>
        <ecNumber evidence="2">4.1.2.56</ecNumber>
    </submittedName>
</protein>
<dbReference type="Gene3D" id="3.20.20.70">
    <property type="entry name" value="Aldolase class I"/>
    <property type="match status" value="1"/>
</dbReference>
<sequence length="324" mass="33404">MRNVMPRTRLRQAARSAPVEPRFFSFNDQPKDFSMTGIRRRLSRFFSPRSGRSVILPLDHGVGEGMLPGLEAVGRLLGLVAGREVQGVLLNKGPARAHGAALPPCMGLIVQLSGGTKHALPPYGRTVVCSVGEALRLGADAVSLQINVGNDLEDRMLADFGAMADEAHQAGLPVLAVIAPRGGQIVNEMDPSLISHCIRLGAELGADLTGAPYGGDPASFAEAIESSDTPVLVTGGPGRGDAQRFLAAMEEALACGAAGICAGRNIFQHQDPEEVLDAIVNLVHAPRGEEPGGPGDVPSPGGDAAPDGDASAPDEQDAGPDAGA</sequence>
<evidence type="ECO:0000313" key="2">
    <source>
        <dbReference type="EMBL" id="GFK95252.1"/>
    </source>
</evidence>
<name>A0A6V8LS04_9BACT</name>
<dbReference type="PANTHER" id="PTHR47916:SF1">
    <property type="entry name" value="3-HYDROXY-5-PHOSPHONOOXYPENTANE-2,4-DIONE THIOLASE"/>
    <property type="match status" value="1"/>
</dbReference>
<dbReference type="PANTHER" id="PTHR47916">
    <property type="entry name" value="FRUCTOSE-BISPHOSPHATE ALDOLASE CLASS 1"/>
    <property type="match status" value="1"/>
</dbReference>
<proteinExistence type="predicted"/>
<dbReference type="InterPro" id="IPR050456">
    <property type="entry name" value="DeoC/FbaB_aldolase"/>
</dbReference>
<reference evidence="2 3" key="1">
    <citation type="submission" date="2020-04" db="EMBL/GenBank/DDBJ databases">
        <authorList>
            <consortium name="Desulfovibrio sp. FSS-1 genome sequencing consortium"/>
            <person name="Shimoshige H."/>
            <person name="Kobayashi H."/>
            <person name="Maekawa T."/>
        </authorList>
    </citation>
    <scope>NUCLEOTIDE SEQUENCE [LARGE SCALE GENOMIC DNA]</scope>
    <source>
        <strain evidence="2 3">SIID29052-01</strain>
    </source>
</reference>
<dbReference type="RefSeq" id="WP_235957000.1">
    <property type="nucleotide sequence ID" value="NZ_BLTE01000015.1"/>
</dbReference>
<dbReference type="InterPro" id="IPR002915">
    <property type="entry name" value="DeoC/FbaB/LacD_aldolase"/>
</dbReference>
<organism evidence="2 3">
    <name type="scientific">Fundidesulfovibrio magnetotacticus</name>
    <dbReference type="NCBI Taxonomy" id="2730080"/>
    <lineage>
        <taxon>Bacteria</taxon>
        <taxon>Pseudomonadati</taxon>
        <taxon>Thermodesulfobacteriota</taxon>
        <taxon>Desulfovibrionia</taxon>
        <taxon>Desulfovibrionales</taxon>
        <taxon>Desulfovibrionaceae</taxon>
        <taxon>Fundidesulfovibrio</taxon>
    </lineage>
</organism>
<dbReference type="CDD" id="cd00958">
    <property type="entry name" value="DhnA"/>
    <property type="match status" value="1"/>
</dbReference>
<evidence type="ECO:0000256" key="1">
    <source>
        <dbReference type="SAM" id="MobiDB-lite"/>
    </source>
</evidence>
<gene>
    <name evidence="2" type="primary">griI_3</name>
    <name evidence="2" type="ORF">NNJEOMEG_03110</name>
</gene>
<dbReference type="EMBL" id="BLTE01000015">
    <property type="protein sequence ID" value="GFK95252.1"/>
    <property type="molecule type" value="Genomic_DNA"/>
</dbReference>
<dbReference type="GO" id="GO:0004332">
    <property type="term" value="F:fructose-bisphosphate aldolase activity"/>
    <property type="evidence" value="ECO:0007669"/>
    <property type="project" value="InterPro"/>
</dbReference>
<dbReference type="SMART" id="SM01133">
    <property type="entry name" value="DeoC"/>
    <property type="match status" value="1"/>
</dbReference>
<keyword evidence="2" id="KW-0456">Lyase</keyword>
<dbReference type="Pfam" id="PF01791">
    <property type="entry name" value="DeoC"/>
    <property type="match status" value="1"/>
</dbReference>